<keyword evidence="1 2" id="KW-0998">Cell outer membrane</keyword>
<reference evidence="4 5" key="2">
    <citation type="journal article" date="2013" name="Stand. Genomic Sci.">
        <title>Complete genome sequence of Halorhodospira halophila SL1.</title>
        <authorList>
            <person name="Challacombe J.F."/>
            <person name="Majid S."/>
            <person name="Deole R."/>
            <person name="Brettin T.S."/>
            <person name="Bruce D."/>
            <person name="Delano S.F."/>
            <person name="Detter J.C."/>
            <person name="Gleasner C.D."/>
            <person name="Han C.S."/>
            <person name="Misra M."/>
            <person name="Reitenga K.G."/>
            <person name="Mikhailova N."/>
            <person name="Woyke T."/>
            <person name="Pitluck S."/>
            <person name="Nolan M."/>
            <person name="Land M.L."/>
            <person name="Saunders E."/>
            <person name="Tapia R."/>
            <person name="Lapidus A."/>
            <person name="Ivanova N."/>
            <person name="Hoff W.D."/>
        </authorList>
    </citation>
    <scope>NUCLEOTIDE SEQUENCE [LARGE SCALE GENOMIC DNA]</scope>
    <source>
        <strain evidence="5">DSM 244 / SL1</strain>
    </source>
</reference>
<keyword evidence="5" id="KW-1185">Reference proteome</keyword>
<comment type="caution">
    <text evidence="2">Lacks conserved residue(s) required for the propagation of feature annotation.</text>
</comment>
<dbReference type="STRING" id="349124.Hhal_1020"/>
<comment type="similarity">
    <text evidence="2">Belongs to the LptD family.</text>
</comment>
<dbReference type="GO" id="GO:0043165">
    <property type="term" value="P:Gram-negative-bacterium-type cell outer membrane assembly"/>
    <property type="evidence" value="ECO:0007669"/>
    <property type="project" value="UniProtKB-UniRule"/>
</dbReference>
<evidence type="ECO:0000256" key="2">
    <source>
        <dbReference type="HAMAP-Rule" id="MF_01411"/>
    </source>
</evidence>
<dbReference type="AlphaFoldDB" id="A1WVT4"/>
<comment type="function">
    <text evidence="2">Together with LptE, is involved in the assembly of lipopolysaccharide (LPS) at the surface of the outer membrane.</text>
</comment>
<dbReference type="PANTHER" id="PTHR30189:SF1">
    <property type="entry name" value="LPS-ASSEMBLY PROTEIN LPTD"/>
    <property type="match status" value="1"/>
</dbReference>
<evidence type="ECO:0000256" key="1">
    <source>
        <dbReference type="ARBA" id="ARBA00023237"/>
    </source>
</evidence>
<protein>
    <recommendedName>
        <fullName evidence="2">LPS-assembly protein LptD</fullName>
    </recommendedName>
</protein>
<gene>
    <name evidence="2" type="primary">lptD</name>
    <name evidence="4" type="ordered locus">Hhal_1020</name>
</gene>
<accession>A1WVT4</accession>
<keyword evidence="2" id="KW-0732">Signal</keyword>
<proteinExistence type="inferred from homology"/>
<organism evidence="4 5">
    <name type="scientific">Halorhodospira halophila (strain DSM 244 / SL1)</name>
    <name type="common">Ectothiorhodospira halophila (strain DSM 244 / SL1)</name>
    <dbReference type="NCBI Taxonomy" id="349124"/>
    <lineage>
        <taxon>Bacteria</taxon>
        <taxon>Pseudomonadati</taxon>
        <taxon>Pseudomonadota</taxon>
        <taxon>Gammaproteobacteria</taxon>
        <taxon>Chromatiales</taxon>
        <taxon>Ectothiorhodospiraceae</taxon>
        <taxon>Halorhodospira</taxon>
    </lineage>
</organism>
<evidence type="ECO:0000313" key="4">
    <source>
        <dbReference type="EMBL" id="ABM61796.1"/>
    </source>
</evidence>
<feature type="domain" description="LptD C-terminal" evidence="3">
    <location>
        <begin position="324"/>
        <end position="712"/>
    </location>
</feature>
<feature type="signal peptide" evidence="2">
    <location>
        <begin position="1"/>
        <end position="22"/>
    </location>
</feature>
<reference evidence="5" key="1">
    <citation type="submission" date="2006-12" db="EMBL/GenBank/DDBJ databases">
        <title>Complete sequence of Halorhodospira halophila SL1.</title>
        <authorList>
            <consortium name="US DOE Joint Genome Institute"/>
            <person name="Copeland A."/>
            <person name="Lucas S."/>
            <person name="Lapidus A."/>
            <person name="Barry K."/>
            <person name="Detter J.C."/>
            <person name="Glavina del Rio T."/>
            <person name="Hammon N."/>
            <person name="Israni S."/>
            <person name="Dalin E."/>
            <person name="Tice H."/>
            <person name="Pitluck S."/>
            <person name="Saunders E."/>
            <person name="Brettin T."/>
            <person name="Bruce D."/>
            <person name="Han C."/>
            <person name="Tapia R."/>
            <person name="Schmutz J."/>
            <person name="Larimer F."/>
            <person name="Land M."/>
            <person name="Hauser L."/>
            <person name="Kyrpides N."/>
            <person name="Mikhailova N."/>
            <person name="Hoff W."/>
            <person name="Richardson P."/>
        </authorList>
    </citation>
    <scope>NUCLEOTIDE SEQUENCE [LARGE SCALE GENOMIC DNA]</scope>
    <source>
        <strain evidence="5">DSM 244 / SL1</strain>
    </source>
</reference>
<dbReference type="eggNOG" id="COG1452">
    <property type="taxonomic scope" value="Bacteria"/>
</dbReference>
<dbReference type="GO" id="GO:1990351">
    <property type="term" value="C:transporter complex"/>
    <property type="evidence" value="ECO:0007669"/>
    <property type="project" value="TreeGrafter"/>
</dbReference>
<dbReference type="GO" id="GO:0009279">
    <property type="term" value="C:cell outer membrane"/>
    <property type="evidence" value="ECO:0007669"/>
    <property type="project" value="UniProtKB-SubCell"/>
</dbReference>
<dbReference type="KEGG" id="hha:Hhal_1020"/>
<name>A1WVT4_HALHL</name>
<evidence type="ECO:0000259" key="3">
    <source>
        <dbReference type="Pfam" id="PF04453"/>
    </source>
</evidence>
<dbReference type="OrthoDB" id="9760225at2"/>
<dbReference type="EMBL" id="CP000544">
    <property type="protein sequence ID" value="ABM61796.1"/>
    <property type="molecule type" value="Genomic_DNA"/>
</dbReference>
<sequence precursor="true">MNRSLPLTAVLATGLAASVVAAADTDDGDAARLDTDHVPRDPGALRQIQLCGPPLAPPPDAVDRTLRDHPDTPLILDAEAIDADGLRALYRLRGNAELRRLDQHLRAEAFDLDEAAGQAHVPGAFAYSESGLHLWGTAGRFDLDADRMEVDGAEFRIHPHMHGAARQLMSTGPEQTRLTDLRYSTCPPGDELWWLHAGSLDLDHDAGLGEARHARVELGGIPWFYTPYLQFPIDDRPRTGVLPPSFGQSDTDGGYFTLPIYVRLAPNYDLTLQPTYYSRRGVLLGSEFRYLRPGFDGELSAEYLPDDDVYAEQLREDGEEVDAERWAVDWSHRGDLPYGIGYELDVERVGDVDYLRDFSSDLVGSSDAELESRALAEQSRGSHQWEAELQHWQNLRPEDRDDPYRRWPAVTYEHTPGLLPGGLEYRLDGEAVRFELPEGPEADNDQQRPVGRRYHINPQLSWPLQRQAFFIEPGLSLHHTRYDLERAEGAAGDEQLSRTVPIASLDAGIFLERPFQVGNRPFLQTLEPRLFYLYAPYRDQQDYPDFDTSERGNTVAQLFQENRFAGVDRIADADQVTAAVTTRFLDIVEGSELLRASVGQVYYRGDRRVTLDTDPDDPALTRSSSDIFADAELRLPGGLSVRGEYRYDPEREEAAATSLAADWQYQPAPGALVNLGYRVRQETEEDEDDELVLETTQDLIEASAVVPIDARWRGVGGWQYSRLERTNLEVVGGVEYRQCCWAVRGVARRYRRGSAQEAENTFMLEFELTGLGRLGQDTASFLEDVVPDYDETVF</sequence>
<keyword evidence="2" id="KW-0472">Membrane</keyword>
<dbReference type="InterPro" id="IPR020889">
    <property type="entry name" value="LipoPS_assembly_LptD"/>
</dbReference>
<feature type="chain" id="PRO_5009006593" description="LPS-assembly protein LptD" evidence="2">
    <location>
        <begin position="23"/>
        <end position="794"/>
    </location>
</feature>
<dbReference type="RefSeq" id="WP_011813819.1">
    <property type="nucleotide sequence ID" value="NC_008789.1"/>
</dbReference>
<dbReference type="InterPro" id="IPR050218">
    <property type="entry name" value="LptD"/>
</dbReference>
<evidence type="ECO:0000313" key="5">
    <source>
        <dbReference type="Proteomes" id="UP000000647"/>
    </source>
</evidence>
<comment type="subcellular location">
    <subcellularLocation>
        <location evidence="2">Cell outer membrane</location>
    </subcellularLocation>
</comment>
<dbReference type="Proteomes" id="UP000000647">
    <property type="component" value="Chromosome"/>
</dbReference>
<dbReference type="InterPro" id="IPR007543">
    <property type="entry name" value="LptD_C"/>
</dbReference>
<dbReference type="HOGENOM" id="CLU_009039_0_0_6"/>
<dbReference type="GO" id="GO:0015920">
    <property type="term" value="P:lipopolysaccharide transport"/>
    <property type="evidence" value="ECO:0007669"/>
    <property type="project" value="InterPro"/>
</dbReference>
<dbReference type="HAMAP" id="MF_01411">
    <property type="entry name" value="LPS_assembly_LptD"/>
    <property type="match status" value="1"/>
</dbReference>
<dbReference type="Pfam" id="PF04453">
    <property type="entry name" value="LptD"/>
    <property type="match status" value="1"/>
</dbReference>
<comment type="subunit">
    <text evidence="2">Component of the lipopolysaccharide transport and assembly complex. Interacts with LptE and LptA.</text>
</comment>
<dbReference type="PANTHER" id="PTHR30189">
    <property type="entry name" value="LPS-ASSEMBLY PROTEIN"/>
    <property type="match status" value="1"/>
</dbReference>